<dbReference type="InterPro" id="IPR039901">
    <property type="entry name" value="Kdotransferase"/>
</dbReference>
<evidence type="ECO:0000256" key="9">
    <source>
        <dbReference type="RuleBase" id="RU365103"/>
    </source>
</evidence>
<gene>
    <name evidence="12" type="ORF">EZI54_10645</name>
</gene>
<evidence type="ECO:0000256" key="7">
    <source>
        <dbReference type="ARBA" id="ARBA00031445"/>
    </source>
</evidence>
<dbReference type="InterPro" id="IPR007507">
    <property type="entry name" value="Glycos_transf_N"/>
</dbReference>
<keyword evidence="5" id="KW-0997">Cell inner membrane</keyword>
<reference evidence="12 13" key="1">
    <citation type="submission" date="2019-02" db="EMBL/GenBank/DDBJ databases">
        <title>Marinobacter halodurans sp. nov., a marine bacterium isolated from sea tidal flat.</title>
        <authorList>
            <person name="Yoo Y."/>
            <person name="Lee D.W."/>
            <person name="Kim B.S."/>
            <person name="Kim J.-J."/>
        </authorList>
    </citation>
    <scope>NUCLEOTIDE SEQUENCE [LARGE SCALE GENOMIC DNA]</scope>
    <source>
        <strain evidence="12 13">YJ-S3-2</strain>
    </source>
</reference>
<evidence type="ECO:0000259" key="11">
    <source>
        <dbReference type="Pfam" id="PF04413"/>
    </source>
</evidence>
<organism evidence="12 13">
    <name type="scientific">Marinobacter halodurans</name>
    <dbReference type="NCBI Taxonomy" id="2528979"/>
    <lineage>
        <taxon>Bacteria</taxon>
        <taxon>Pseudomonadati</taxon>
        <taxon>Pseudomonadota</taxon>
        <taxon>Gammaproteobacteria</taxon>
        <taxon>Pseudomonadales</taxon>
        <taxon>Marinobacteraceae</taxon>
        <taxon>Marinobacter</taxon>
    </lineage>
</organism>
<keyword evidence="5" id="KW-0472">Membrane</keyword>
<comment type="caution">
    <text evidence="12">The sequence shown here is derived from an EMBL/GenBank/DDBJ whole genome shotgun (WGS) entry which is preliminary data.</text>
</comment>
<evidence type="ECO:0000256" key="6">
    <source>
        <dbReference type="ARBA" id="ARBA00022679"/>
    </source>
</evidence>
<feature type="domain" description="Glycosyl transferase family 1" evidence="10">
    <location>
        <begin position="300"/>
        <end position="398"/>
    </location>
</feature>
<dbReference type="NCBIfam" id="NF004388">
    <property type="entry name" value="PRK05749.1-4"/>
    <property type="match status" value="1"/>
</dbReference>
<proteinExistence type="inferred from homology"/>
<dbReference type="SUPFAM" id="SSF53756">
    <property type="entry name" value="UDP-Glycosyltransferase/glycogen phosphorylase"/>
    <property type="match status" value="1"/>
</dbReference>
<dbReference type="Gene3D" id="3.40.50.2000">
    <property type="entry name" value="Glycogen Phosphorylase B"/>
    <property type="match status" value="1"/>
</dbReference>
<dbReference type="PANTHER" id="PTHR42755">
    <property type="entry name" value="3-DEOXY-MANNO-OCTULOSONATE CYTIDYLYLTRANSFERASE"/>
    <property type="match status" value="1"/>
</dbReference>
<dbReference type="InterPro" id="IPR038107">
    <property type="entry name" value="Glycos_transf_N_sf"/>
</dbReference>
<dbReference type="GO" id="GO:0016740">
    <property type="term" value="F:transferase activity"/>
    <property type="evidence" value="ECO:0007669"/>
    <property type="project" value="UniProtKB-KW"/>
</dbReference>
<dbReference type="Gene3D" id="3.40.50.11720">
    <property type="entry name" value="3-Deoxy-D-manno-octulosonic-acid transferase, N-terminal domain"/>
    <property type="match status" value="1"/>
</dbReference>
<evidence type="ECO:0000256" key="5">
    <source>
        <dbReference type="ARBA" id="ARBA00022519"/>
    </source>
</evidence>
<dbReference type="PANTHER" id="PTHR42755:SF1">
    <property type="entry name" value="3-DEOXY-D-MANNO-OCTULOSONIC ACID TRANSFERASE, MITOCHONDRIAL-RELATED"/>
    <property type="match status" value="1"/>
</dbReference>
<dbReference type="Proteomes" id="UP000313645">
    <property type="component" value="Unassembled WGS sequence"/>
</dbReference>
<dbReference type="Pfam" id="PF00534">
    <property type="entry name" value="Glycos_transf_1"/>
    <property type="match status" value="1"/>
</dbReference>
<comment type="subcellular location">
    <subcellularLocation>
        <location evidence="1">Cell envelope</location>
    </subcellularLocation>
    <subcellularLocation>
        <location evidence="9">Cell membrane</location>
    </subcellularLocation>
</comment>
<name>A0ABY1ZKG1_9GAMM</name>
<dbReference type="EMBL" id="SJDL01000014">
    <property type="protein sequence ID" value="TBW55891.1"/>
    <property type="molecule type" value="Genomic_DNA"/>
</dbReference>
<evidence type="ECO:0000313" key="12">
    <source>
        <dbReference type="EMBL" id="TBW55891.1"/>
    </source>
</evidence>
<accession>A0ABY1ZKG1</accession>
<evidence type="ECO:0000256" key="8">
    <source>
        <dbReference type="ARBA" id="ARBA00049183"/>
    </source>
</evidence>
<evidence type="ECO:0000313" key="13">
    <source>
        <dbReference type="Proteomes" id="UP000313645"/>
    </source>
</evidence>
<comment type="function">
    <text evidence="9">Involved in lipopolysaccharide (LPS) biosynthesis. Catalyzes the transfer of 3-deoxy-D-manno-octulosonate (Kdo) residue(s) from CMP-Kdo to lipid IV(A), the tetraacyldisaccharide-1,4'-bisphosphate precursor of lipid A.</text>
</comment>
<dbReference type="EC" id="2.4.99.12" evidence="3 9"/>
<evidence type="ECO:0000256" key="3">
    <source>
        <dbReference type="ARBA" id="ARBA00012621"/>
    </source>
</evidence>
<comment type="catalytic activity">
    <reaction evidence="8 9">
        <text>lipid IVA (E. coli) + CMP-3-deoxy-beta-D-manno-octulosonate = alpha-Kdo-(2-&gt;6)-lipid IVA (E. coli) + CMP + H(+)</text>
        <dbReference type="Rhea" id="RHEA:28066"/>
        <dbReference type="ChEBI" id="CHEBI:15378"/>
        <dbReference type="ChEBI" id="CHEBI:58603"/>
        <dbReference type="ChEBI" id="CHEBI:60364"/>
        <dbReference type="ChEBI" id="CHEBI:60377"/>
        <dbReference type="ChEBI" id="CHEBI:85987"/>
        <dbReference type="EC" id="2.4.99.12"/>
    </reaction>
</comment>
<evidence type="ECO:0000256" key="4">
    <source>
        <dbReference type="ARBA" id="ARBA00019077"/>
    </source>
</evidence>
<dbReference type="RefSeq" id="WP_131481802.1">
    <property type="nucleotide sequence ID" value="NZ_SJDL01000014.1"/>
</dbReference>
<keyword evidence="6 9" id="KW-0808">Transferase</keyword>
<evidence type="ECO:0000256" key="2">
    <source>
        <dbReference type="ARBA" id="ARBA00004713"/>
    </source>
</evidence>
<evidence type="ECO:0000259" key="10">
    <source>
        <dbReference type="Pfam" id="PF00534"/>
    </source>
</evidence>
<keyword evidence="9" id="KW-0448">Lipopolysaccharide biosynthesis</keyword>
<keyword evidence="13" id="KW-1185">Reference proteome</keyword>
<evidence type="ECO:0000256" key="1">
    <source>
        <dbReference type="ARBA" id="ARBA00004196"/>
    </source>
</evidence>
<comment type="pathway">
    <text evidence="2 9">Bacterial outer membrane biogenesis; LPS core biosynthesis.</text>
</comment>
<sequence length="419" mass="45953">MLRFVYSTLFRLILPFVLIRLWWQGRTSPDAVVHWRDRIGLIPRSDKPVIWVHAVSVGETIAAAPLVRALLERRPDASILMTAMTATGRARANALFGDRIRYAYSPYDTPGSVRRFLRRARPLALVIMETELWPNMIYQTAGAGTPVYLINARLSERSARSYQRFPNASRQLLKQIDWIAAQADGDARRFVETGAHASAVSITGSVKFDVVVTDELRDGAAELRSQLGAGRPVWIAASTHDGEDEQILQAHRQLLAADPQALLVLVPRHPERFDDVAALVRQCNLSLARRSEGGDASGSQVYLADSMGELMMLYGAADVAFVGGSLIERGGHNPLEPAAWGMPVITGPHVFNFDDIYERLESGAGLVRVGDARELAAAVDRCFSDSAHRNELGKNARAAVDANRGALTRVVDGIVEKLG</sequence>
<protein>
    <recommendedName>
        <fullName evidence="4 9">3-deoxy-D-manno-octulosonic acid transferase</fullName>
        <shortName evidence="9">Kdo transferase</shortName>
        <ecNumber evidence="3 9">2.4.99.12</ecNumber>
    </recommendedName>
    <alternativeName>
        <fullName evidence="7 9">Lipid IV(A) 3-deoxy-D-manno-octulosonic acid transferase</fullName>
    </alternativeName>
</protein>
<comment type="similarity">
    <text evidence="9">Belongs to the glycosyltransferase group 1 family.</text>
</comment>
<keyword evidence="9" id="KW-1003">Cell membrane</keyword>
<feature type="domain" description="3-deoxy-D-manno-octulosonic-acid transferase N-terminal" evidence="11">
    <location>
        <begin position="34"/>
        <end position="210"/>
    </location>
</feature>
<dbReference type="Pfam" id="PF04413">
    <property type="entry name" value="Glycos_transf_N"/>
    <property type="match status" value="1"/>
</dbReference>
<dbReference type="InterPro" id="IPR001296">
    <property type="entry name" value="Glyco_trans_1"/>
</dbReference>